<evidence type="ECO:0000313" key="2">
    <source>
        <dbReference type="Proteomes" id="UP000095287"/>
    </source>
</evidence>
<proteinExistence type="predicted"/>
<evidence type="ECO:0000256" key="1">
    <source>
        <dbReference type="SAM" id="MobiDB-lite"/>
    </source>
</evidence>
<dbReference type="AlphaFoldDB" id="A0A1I8ASP0"/>
<accession>A0A1I8ASP0</accession>
<organism evidence="2 3">
    <name type="scientific">Steinernema glaseri</name>
    <dbReference type="NCBI Taxonomy" id="37863"/>
    <lineage>
        <taxon>Eukaryota</taxon>
        <taxon>Metazoa</taxon>
        <taxon>Ecdysozoa</taxon>
        <taxon>Nematoda</taxon>
        <taxon>Chromadorea</taxon>
        <taxon>Rhabditida</taxon>
        <taxon>Tylenchina</taxon>
        <taxon>Panagrolaimomorpha</taxon>
        <taxon>Strongyloidoidea</taxon>
        <taxon>Steinernematidae</taxon>
        <taxon>Steinernema</taxon>
    </lineage>
</organism>
<evidence type="ECO:0000313" key="3">
    <source>
        <dbReference type="WBParaSite" id="L893_g8659.t1"/>
    </source>
</evidence>
<reference evidence="3" key="1">
    <citation type="submission" date="2016-11" db="UniProtKB">
        <authorList>
            <consortium name="WormBaseParasite"/>
        </authorList>
    </citation>
    <scope>IDENTIFICATION</scope>
</reference>
<dbReference type="WBParaSite" id="L893_g8659.t1">
    <property type="protein sequence ID" value="L893_g8659.t1"/>
    <property type="gene ID" value="L893_g8659"/>
</dbReference>
<dbReference type="Proteomes" id="UP000095287">
    <property type="component" value="Unplaced"/>
</dbReference>
<keyword evidence="2" id="KW-1185">Reference proteome</keyword>
<name>A0A1I8ASP0_9BILA</name>
<sequence length="297" mass="35469">MRKSKFQKEFANEFSCWKREITNGKEGHSPYVESYIDTKIGRPRKKSTNRQYTARPQQDEEDMSPRRRCFSRRESKVKTDTLVHSVLSSRVDRKIGKLVDLNRRLFIMLGTAPFLFYTSESQRLKRENLKWLETASAKPQEAFNEVRNIEEQLDKYLSIMKEGERVWNELAKIQKNFYERIEVLRSSIQKGCDELRQLQWSERVSNLLKTLTEHLTTLQFILENKTQDPSLERRHEQIMRQKKIVYEIEDEIAAIRMDQKRRIEDQRKKLREMERGKQRPLGEKAACLRDLGAAVRL</sequence>
<protein>
    <submittedName>
        <fullName evidence="3">BMERB domain-containing protein</fullName>
    </submittedName>
</protein>
<feature type="region of interest" description="Disordered" evidence="1">
    <location>
        <begin position="24"/>
        <end position="68"/>
    </location>
</feature>